<feature type="domain" description="FAD-binding FR-type" evidence="1">
    <location>
        <begin position="40"/>
        <end position="140"/>
    </location>
</feature>
<evidence type="ECO:0000313" key="3">
    <source>
        <dbReference type="Proteomes" id="UP000280405"/>
    </source>
</evidence>
<dbReference type="AlphaFoldDB" id="A0A3A8EUI9"/>
<dbReference type="PANTHER" id="PTHR47354">
    <property type="entry name" value="NADH OXIDOREDUCTASE HCR"/>
    <property type="match status" value="1"/>
</dbReference>
<dbReference type="Gene3D" id="3.40.50.80">
    <property type="entry name" value="Nucleotide-binding domain of ferredoxin-NADP reductase (FNR) module"/>
    <property type="match status" value="1"/>
</dbReference>
<comment type="caution">
    <text evidence="2">The sequence shown here is derived from an EMBL/GenBank/DDBJ whole genome shotgun (WGS) entry which is preliminary data.</text>
</comment>
<gene>
    <name evidence="2" type="ORF">D7V20_12020</name>
</gene>
<dbReference type="InterPro" id="IPR012675">
    <property type="entry name" value="Beta-grasp_dom_sf"/>
</dbReference>
<protein>
    <submittedName>
        <fullName evidence="2">Iron-sulfur cluster-binding domain-containing protein</fullName>
    </submittedName>
</protein>
<dbReference type="InterPro" id="IPR017927">
    <property type="entry name" value="FAD-bd_FR_type"/>
</dbReference>
<dbReference type="InterPro" id="IPR008333">
    <property type="entry name" value="Cbr1-like_FAD-bd_dom"/>
</dbReference>
<evidence type="ECO:0000313" key="2">
    <source>
        <dbReference type="EMBL" id="RKG37106.1"/>
    </source>
</evidence>
<dbReference type="Proteomes" id="UP000280405">
    <property type="component" value="Unassembled WGS sequence"/>
</dbReference>
<dbReference type="InterPro" id="IPR017938">
    <property type="entry name" value="Riboflavin_synthase-like_b-brl"/>
</dbReference>
<organism evidence="2 3">
    <name type="scientific">Acinetobacter rongchengensis</name>
    <dbReference type="NCBI Taxonomy" id="2419601"/>
    <lineage>
        <taxon>Bacteria</taxon>
        <taxon>Pseudomonadati</taxon>
        <taxon>Pseudomonadota</taxon>
        <taxon>Gammaproteobacteria</taxon>
        <taxon>Moraxellales</taxon>
        <taxon>Moraxellaceae</taxon>
        <taxon>Acinetobacter</taxon>
    </lineage>
</organism>
<reference evidence="2 3" key="1">
    <citation type="submission" date="2018-09" db="EMBL/GenBank/DDBJ databases">
        <title>The draft genome of Acinetobacter spp. strains.</title>
        <authorList>
            <person name="Qin J."/>
            <person name="Feng Y."/>
            <person name="Zong Z."/>
        </authorList>
    </citation>
    <scope>NUCLEOTIDE SEQUENCE [LARGE SCALE GENOMIC DNA]</scope>
    <source>
        <strain evidence="2 3">WCHAc060115</strain>
    </source>
</reference>
<dbReference type="PROSITE" id="PS51384">
    <property type="entry name" value="FAD_FR"/>
    <property type="match status" value="1"/>
</dbReference>
<dbReference type="InterPro" id="IPR001433">
    <property type="entry name" value="OxRdtase_FAD/NAD-bd"/>
</dbReference>
<dbReference type="SUPFAM" id="SSF54292">
    <property type="entry name" value="2Fe-2S ferredoxin-like"/>
    <property type="match status" value="1"/>
</dbReference>
<name>A0A3A8EUI9_9GAMM</name>
<dbReference type="Pfam" id="PF00175">
    <property type="entry name" value="NAD_binding_1"/>
    <property type="match status" value="1"/>
</dbReference>
<dbReference type="Gene3D" id="3.10.20.30">
    <property type="match status" value="1"/>
</dbReference>
<dbReference type="OrthoDB" id="9796486at2"/>
<dbReference type="Pfam" id="PF00111">
    <property type="entry name" value="Fer2"/>
    <property type="match status" value="1"/>
</dbReference>
<dbReference type="InterPro" id="IPR036010">
    <property type="entry name" value="2Fe-2S_ferredoxin-like_sf"/>
</dbReference>
<dbReference type="RefSeq" id="WP_120384496.1">
    <property type="nucleotide sequence ID" value="NZ_RAXT01000027.1"/>
</dbReference>
<dbReference type="SUPFAM" id="SSF63380">
    <property type="entry name" value="Riboflavin synthase domain-like"/>
    <property type="match status" value="1"/>
</dbReference>
<dbReference type="GO" id="GO:0051536">
    <property type="term" value="F:iron-sulfur cluster binding"/>
    <property type="evidence" value="ECO:0007669"/>
    <property type="project" value="InterPro"/>
</dbReference>
<dbReference type="SUPFAM" id="SSF52343">
    <property type="entry name" value="Ferredoxin reductase-like, C-terminal NADP-linked domain"/>
    <property type="match status" value="1"/>
</dbReference>
<dbReference type="InterPro" id="IPR001041">
    <property type="entry name" value="2Fe-2S_ferredoxin-type"/>
</dbReference>
<proteinExistence type="predicted"/>
<dbReference type="GO" id="GO:0016491">
    <property type="term" value="F:oxidoreductase activity"/>
    <property type="evidence" value="ECO:0007669"/>
    <property type="project" value="InterPro"/>
</dbReference>
<dbReference type="InterPro" id="IPR050415">
    <property type="entry name" value="MRET"/>
</dbReference>
<sequence length="350" mass="39377">MSSYMQYQTAMNQQDDYRPEIIREDFVDFIAEKINPVWAWKKVKATVVKTRALSPDFYQIQLRPNRNFKHQQFKAGQSILVTVEIAGVRQQRSYSVVKFLANGDIIIAVKQQGKVSNVLTQLTFGNIVELSQPQGDFVLNQDVAPILLIASGSGITAIYSLLLEALKVSNRSIDLIYFSRDDAFHTDLEQLDQQNAQFKYHAINTTQNKQHVTIELLEELVPDFQIRQSYACGASAMMQSLNQIFQNLNIEQQLKQEYFQIAVDESLVAQPVVFLRSQQAFEARSSLLESAEQAGLKPTHGCRMGICNTCTCTKVSGSTKNMLTGEIDHASNTQIKLCISQAISPVTINL</sequence>
<accession>A0A3A8EUI9</accession>
<dbReference type="Gene3D" id="2.40.30.10">
    <property type="entry name" value="Translation factors"/>
    <property type="match status" value="1"/>
</dbReference>
<evidence type="ECO:0000259" key="1">
    <source>
        <dbReference type="PROSITE" id="PS51384"/>
    </source>
</evidence>
<dbReference type="Pfam" id="PF00970">
    <property type="entry name" value="FAD_binding_6"/>
    <property type="match status" value="1"/>
</dbReference>
<dbReference type="PANTHER" id="PTHR47354:SF3">
    <property type="entry name" value="OXIDOREDUCTASE-RELATED"/>
    <property type="match status" value="1"/>
</dbReference>
<dbReference type="CDD" id="cd00207">
    <property type="entry name" value="fer2"/>
    <property type="match status" value="1"/>
</dbReference>
<dbReference type="EMBL" id="RAXT01000027">
    <property type="protein sequence ID" value="RKG37106.1"/>
    <property type="molecule type" value="Genomic_DNA"/>
</dbReference>
<dbReference type="InterPro" id="IPR039261">
    <property type="entry name" value="FNR_nucleotide-bd"/>
</dbReference>
<keyword evidence="3" id="KW-1185">Reference proteome</keyword>